<dbReference type="FunCoup" id="A0A0C2TQ32">
    <property type="interactions" value="278"/>
</dbReference>
<keyword evidence="4" id="KW-1185">Reference proteome</keyword>
<dbReference type="Gene3D" id="3.40.50.1910">
    <property type="match status" value="1"/>
</dbReference>
<gene>
    <name evidence="3" type="ORF">M378DRAFT_21521</name>
</gene>
<feature type="compositionally biased region" description="Basic residues" evidence="2">
    <location>
        <begin position="744"/>
        <end position="753"/>
    </location>
</feature>
<dbReference type="InterPro" id="IPR036045">
    <property type="entry name" value="Sec1-like_sf"/>
</dbReference>
<dbReference type="Pfam" id="PF00995">
    <property type="entry name" value="Sec1"/>
    <property type="match status" value="1"/>
</dbReference>
<evidence type="ECO:0008006" key="5">
    <source>
        <dbReference type="Google" id="ProtNLM"/>
    </source>
</evidence>
<comment type="similarity">
    <text evidence="1">Belongs to the STXBP/unc-18/SEC1 family.</text>
</comment>
<feature type="compositionally biased region" description="Low complexity" evidence="2">
    <location>
        <begin position="701"/>
        <end position="715"/>
    </location>
</feature>
<sequence length="753" mass="85803">MASLITIVRNKFLDAIRSVNPPGKWKIVVVDEHSQQLLGSVLKQFDILSENVTLIESISNRRELQPEFEAIYMLMPTTQNVDRIIRDFSQRQQYAAAHLFFIEGRVPFRDLLLRYSQLFSLGLPEPLFERLTTSPAEPYLKALKELFINFSVLEAQTWSLQMPELFFSGYSPPRNDSYYRGARVRLMEDLQFASKMIANVCITLNENPYIRYYLPQAHQPLGPFKPHTSTRAAPPAPNSTRWRTNLARGSDSRAWEEAESEYVTKVLAFLVQRNLDDHKKANPEFAKTPESQKPRATLIITDRSMDMIAPLLHEFTYQAMANELLPIDNGKYTYKFQSSAGAYEDKTATLSDADTVWTEVRHLHMREAIDKLMADFNKFLADNAVFKGEGAANLNDMKEMLANLPQYQEQREKFSLHLNMAQECMDIFERDKLSLIGNVEQCCATGLTAEGKTPKSLVEEMVPLLDSRDVINANKVRVVGLYIQYRDGVPEEDKRRLYQHARLNMSDQDAVNSLAHLGVRVTRGPNDRDRKKMKQKVRGDEYELSRYKPALKTVIEEHVGNRLDKSEFPYVREAPSMLTAPVTRPTPSPTTSLRSQKPAWHRAPKAAQATEVVRPRVIVFVFGGMTYSEIREAYQLSAVLNKDIYIGSTHTITPRQFVDDLKVLELSGVGSRSTPNGLREPREEERPLQEYYDQKYFSKDAPAAPVAPPAKVSAPKLEKRAANNSANPSISSLHSINASGKEEKKKKKGFFHF</sequence>
<dbReference type="SUPFAM" id="SSF56815">
    <property type="entry name" value="Sec1/munc18-like (SM) proteins"/>
    <property type="match status" value="1"/>
</dbReference>
<dbReference type="InterPro" id="IPR043154">
    <property type="entry name" value="Sec-1-like_dom1"/>
</dbReference>
<dbReference type="OrthoDB" id="2228at2759"/>
<dbReference type="InterPro" id="IPR001619">
    <property type="entry name" value="Sec1-like"/>
</dbReference>
<protein>
    <recommendedName>
        <fullName evidence="5">Sec1-like snare protein</fullName>
    </recommendedName>
</protein>
<reference evidence="3 4" key="1">
    <citation type="submission" date="2014-04" db="EMBL/GenBank/DDBJ databases">
        <title>Evolutionary Origins and Diversification of the Mycorrhizal Mutualists.</title>
        <authorList>
            <consortium name="DOE Joint Genome Institute"/>
            <consortium name="Mycorrhizal Genomics Consortium"/>
            <person name="Kohler A."/>
            <person name="Kuo A."/>
            <person name="Nagy L.G."/>
            <person name="Floudas D."/>
            <person name="Copeland A."/>
            <person name="Barry K.W."/>
            <person name="Cichocki N."/>
            <person name="Veneault-Fourrey C."/>
            <person name="LaButti K."/>
            <person name="Lindquist E.A."/>
            <person name="Lipzen A."/>
            <person name="Lundell T."/>
            <person name="Morin E."/>
            <person name="Murat C."/>
            <person name="Riley R."/>
            <person name="Ohm R."/>
            <person name="Sun H."/>
            <person name="Tunlid A."/>
            <person name="Henrissat B."/>
            <person name="Grigoriev I.V."/>
            <person name="Hibbett D.S."/>
            <person name="Martin F."/>
        </authorList>
    </citation>
    <scope>NUCLEOTIDE SEQUENCE [LARGE SCALE GENOMIC DNA]</scope>
    <source>
        <strain evidence="3 4">Koide BX008</strain>
    </source>
</reference>
<name>A0A0C2TQ32_AMAMK</name>
<feature type="region of interest" description="Disordered" evidence="2">
    <location>
        <begin position="700"/>
        <end position="753"/>
    </location>
</feature>
<dbReference type="PIRSF" id="PIRSF005715">
    <property type="entry name" value="VPS45_Sec1"/>
    <property type="match status" value="1"/>
</dbReference>
<dbReference type="PANTHER" id="PTHR11679">
    <property type="entry name" value="VESICLE PROTEIN SORTING-ASSOCIATED"/>
    <property type="match status" value="1"/>
</dbReference>
<dbReference type="InterPro" id="IPR043127">
    <property type="entry name" value="Sec-1-like_dom3a"/>
</dbReference>
<dbReference type="STRING" id="946122.A0A0C2TQ32"/>
<evidence type="ECO:0000313" key="4">
    <source>
        <dbReference type="Proteomes" id="UP000054549"/>
    </source>
</evidence>
<dbReference type="Proteomes" id="UP000054549">
    <property type="component" value="Unassembled WGS sequence"/>
</dbReference>
<dbReference type="InterPro" id="IPR027482">
    <property type="entry name" value="Sec1-like_dom2"/>
</dbReference>
<feature type="compositionally biased region" description="Low complexity" evidence="2">
    <location>
        <begin position="579"/>
        <end position="591"/>
    </location>
</feature>
<feature type="region of interest" description="Disordered" evidence="2">
    <location>
        <begin position="579"/>
        <end position="603"/>
    </location>
</feature>
<dbReference type="AlphaFoldDB" id="A0A0C2TQ32"/>
<dbReference type="InParanoid" id="A0A0C2TQ32"/>
<evidence type="ECO:0000313" key="3">
    <source>
        <dbReference type="EMBL" id="KIL69349.1"/>
    </source>
</evidence>
<evidence type="ECO:0000256" key="1">
    <source>
        <dbReference type="ARBA" id="ARBA00009884"/>
    </source>
</evidence>
<dbReference type="Gene3D" id="1.25.40.60">
    <property type="match status" value="1"/>
</dbReference>
<organism evidence="3 4">
    <name type="scientific">Amanita muscaria (strain Koide BX008)</name>
    <dbReference type="NCBI Taxonomy" id="946122"/>
    <lineage>
        <taxon>Eukaryota</taxon>
        <taxon>Fungi</taxon>
        <taxon>Dikarya</taxon>
        <taxon>Basidiomycota</taxon>
        <taxon>Agaricomycotina</taxon>
        <taxon>Agaricomycetes</taxon>
        <taxon>Agaricomycetidae</taxon>
        <taxon>Agaricales</taxon>
        <taxon>Pluteineae</taxon>
        <taxon>Amanitaceae</taxon>
        <taxon>Amanita</taxon>
    </lineage>
</organism>
<dbReference type="Gene3D" id="3.40.50.2060">
    <property type="match status" value="1"/>
</dbReference>
<evidence type="ECO:0000256" key="2">
    <source>
        <dbReference type="SAM" id="MobiDB-lite"/>
    </source>
</evidence>
<feature type="compositionally biased region" description="Low complexity" evidence="2">
    <location>
        <begin position="722"/>
        <end position="732"/>
    </location>
</feature>
<dbReference type="EMBL" id="KN818226">
    <property type="protein sequence ID" value="KIL69349.1"/>
    <property type="molecule type" value="Genomic_DNA"/>
</dbReference>
<accession>A0A0C2TQ32</accession>
<proteinExistence type="inferred from homology"/>
<dbReference type="Gene3D" id="3.90.830.10">
    <property type="entry name" value="Syntaxin Binding Protein 1, Chain A, domain 2"/>
    <property type="match status" value="1"/>
</dbReference>
<dbReference type="HOGENOM" id="CLU_009210_1_0_1"/>
<dbReference type="GO" id="GO:0016192">
    <property type="term" value="P:vesicle-mediated transport"/>
    <property type="evidence" value="ECO:0007669"/>
    <property type="project" value="InterPro"/>
</dbReference>